<name>A0A5D3KIY7_9BRAD</name>
<dbReference type="EMBL" id="VSSS01000024">
    <property type="protein sequence ID" value="TYL95448.1"/>
    <property type="molecule type" value="Genomic_DNA"/>
</dbReference>
<comment type="caution">
    <text evidence="1">The sequence shown here is derived from an EMBL/GenBank/DDBJ whole genome shotgun (WGS) entry which is preliminary data.</text>
</comment>
<dbReference type="RefSeq" id="WP_148772739.1">
    <property type="nucleotide sequence ID" value="NZ_VSSS01000024.1"/>
</dbReference>
<gene>
    <name evidence="1" type="ORF">FXB40_13810</name>
</gene>
<evidence type="ECO:0000313" key="2">
    <source>
        <dbReference type="Proteomes" id="UP000324758"/>
    </source>
</evidence>
<evidence type="ECO:0000313" key="1">
    <source>
        <dbReference type="EMBL" id="TYL95448.1"/>
    </source>
</evidence>
<organism evidence="1 2">
    <name type="scientific">Bradyrhizobium rifense</name>
    <dbReference type="NCBI Taxonomy" id="515499"/>
    <lineage>
        <taxon>Bacteria</taxon>
        <taxon>Pseudomonadati</taxon>
        <taxon>Pseudomonadota</taxon>
        <taxon>Alphaproteobacteria</taxon>
        <taxon>Hyphomicrobiales</taxon>
        <taxon>Nitrobacteraceae</taxon>
        <taxon>Bradyrhizobium</taxon>
    </lineage>
</organism>
<proteinExistence type="predicted"/>
<dbReference type="OrthoDB" id="9851588at2"/>
<dbReference type="Proteomes" id="UP000324758">
    <property type="component" value="Unassembled WGS sequence"/>
</dbReference>
<sequence>MMGLAVLPVHSERVALFPRETELWPDLLKDGFNCPERGQDGVRPVFIRGERREDIALWRLDRYIGTKQNSSN</sequence>
<dbReference type="AlphaFoldDB" id="A0A5D3KIY7"/>
<reference evidence="1 2" key="1">
    <citation type="submission" date="2019-08" db="EMBL/GenBank/DDBJ databases">
        <title>Bradyrhizobium hipponensis sp. nov., a rhizobium isolated from a Lupinus angustifolius root nodule in Tunisia.</title>
        <authorList>
            <person name="Off K."/>
            <person name="Rejili M."/>
            <person name="Mars M."/>
            <person name="Brachmann A."/>
            <person name="Marin M."/>
        </authorList>
    </citation>
    <scope>NUCLEOTIDE SEQUENCE [LARGE SCALE GENOMIC DNA]</scope>
    <source>
        <strain evidence="1 2">CTAW71</strain>
    </source>
</reference>
<protein>
    <submittedName>
        <fullName evidence="1">Uncharacterized protein</fullName>
    </submittedName>
</protein>
<accession>A0A5D3KIY7</accession>
<keyword evidence="2" id="KW-1185">Reference proteome</keyword>